<gene>
    <name evidence="1" type="ORF">DW914_15380</name>
</gene>
<organism evidence="1 2">
    <name type="scientific">Roseburia inulinivorans</name>
    <dbReference type="NCBI Taxonomy" id="360807"/>
    <lineage>
        <taxon>Bacteria</taxon>
        <taxon>Bacillati</taxon>
        <taxon>Bacillota</taxon>
        <taxon>Clostridia</taxon>
        <taxon>Lachnospirales</taxon>
        <taxon>Lachnospiraceae</taxon>
        <taxon>Roseburia</taxon>
    </lineage>
</organism>
<evidence type="ECO:0008006" key="3">
    <source>
        <dbReference type="Google" id="ProtNLM"/>
    </source>
</evidence>
<evidence type="ECO:0000313" key="1">
    <source>
        <dbReference type="EMBL" id="RHA84196.1"/>
    </source>
</evidence>
<protein>
    <recommendedName>
        <fullName evidence="3">Addiction module toxin RelE</fullName>
    </recommendedName>
</protein>
<comment type="caution">
    <text evidence="1">The sequence shown here is derived from an EMBL/GenBank/DDBJ whole genome shotgun (WGS) entry which is preliminary data.</text>
</comment>
<reference evidence="1 2" key="1">
    <citation type="submission" date="2018-08" db="EMBL/GenBank/DDBJ databases">
        <title>A genome reference for cultivated species of the human gut microbiota.</title>
        <authorList>
            <person name="Zou Y."/>
            <person name="Xue W."/>
            <person name="Luo G."/>
        </authorList>
    </citation>
    <scope>NUCLEOTIDE SEQUENCE [LARGE SCALE GENOMIC DNA]</scope>
    <source>
        <strain evidence="1 2">AM42-1AC</strain>
    </source>
</reference>
<dbReference type="EMBL" id="QSFX01000035">
    <property type="protein sequence ID" value="RHA84196.1"/>
    <property type="molecule type" value="Genomic_DNA"/>
</dbReference>
<evidence type="ECO:0000313" key="2">
    <source>
        <dbReference type="Proteomes" id="UP000283492"/>
    </source>
</evidence>
<dbReference type="AlphaFoldDB" id="A0A3R6GWC7"/>
<accession>A0A3R6GWC7</accession>
<name>A0A3R6GWC7_9FIRM</name>
<proteinExistence type="predicted"/>
<sequence>MYEVIPTERFEKDVKYYVKKKGFVHIGTDIKAITDELEKGNLVGTEIPGLKIATEGHTFKVRSANSDTKMGQSNGYRIIYYAIRDDEEVYLLTIYYKKDDNRIPTNQEIIELVESYCM</sequence>
<dbReference type="RefSeq" id="WP_055163328.1">
    <property type="nucleotide sequence ID" value="NZ_CABJFX010000035.1"/>
</dbReference>
<dbReference type="Proteomes" id="UP000283492">
    <property type="component" value="Unassembled WGS sequence"/>
</dbReference>